<evidence type="ECO:0000313" key="2">
    <source>
        <dbReference type="EMBL" id="CZE49437.1"/>
    </source>
</evidence>
<dbReference type="Proteomes" id="UP000069632">
    <property type="component" value="Unassembled WGS sequence"/>
</dbReference>
<sequence>MLDRVLNFLKQELNIFLYIFLIFLIFLIFSYFISSRMFVTMLTIVFVSMCFYLLIFIYKLVKVIFNIKDERPYYEKENDTEETKFYRKISGWIADLI</sequence>
<evidence type="ECO:0000256" key="1">
    <source>
        <dbReference type="SAM" id="Phobius"/>
    </source>
</evidence>
<feature type="transmembrane region" description="Helical" evidence="1">
    <location>
        <begin position="12"/>
        <end position="33"/>
    </location>
</feature>
<keyword evidence="1" id="KW-1133">Transmembrane helix</keyword>
<keyword evidence="1" id="KW-0472">Membrane</keyword>
<dbReference type="AlphaFoldDB" id="A0A128ELC8"/>
<name>A0A128ELC8_9BACT</name>
<keyword evidence="1" id="KW-0812">Transmembrane</keyword>
<organism evidence="2 3">
    <name type="scientific">Campylobacter geochelonis</name>
    <dbReference type="NCBI Taxonomy" id="1780362"/>
    <lineage>
        <taxon>Bacteria</taxon>
        <taxon>Pseudomonadati</taxon>
        <taxon>Campylobacterota</taxon>
        <taxon>Epsilonproteobacteria</taxon>
        <taxon>Campylobacterales</taxon>
        <taxon>Campylobacteraceae</taxon>
        <taxon>Campylobacter</taxon>
    </lineage>
</organism>
<feature type="transmembrane region" description="Helical" evidence="1">
    <location>
        <begin position="39"/>
        <end position="61"/>
    </location>
</feature>
<dbReference type="EMBL" id="FIZP01000022">
    <property type="protein sequence ID" value="CZE49437.1"/>
    <property type="molecule type" value="Genomic_DNA"/>
</dbReference>
<protein>
    <submittedName>
        <fullName evidence="2">Uncharacterized protein</fullName>
    </submittedName>
</protein>
<accession>A0A128ELC8</accession>
<proteinExistence type="predicted"/>
<evidence type="ECO:0000313" key="3">
    <source>
        <dbReference type="Proteomes" id="UP000069632"/>
    </source>
</evidence>
<gene>
    <name evidence="2" type="ORF">ERS672216_01914</name>
</gene>
<keyword evidence="3" id="KW-1185">Reference proteome</keyword>
<reference evidence="2 3" key="1">
    <citation type="submission" date="2016-02" db="EMBL/GenBank/DDBJ databases">
        <authorList>
            <consortium name="Pathogen Informatics"/>
        </authorList>
    </citation>
    <scope>NUCLEOTIDE SEQUENCE [LARGE SCALE GENOMIC DNA]</scope>
    <source>
        <strain evidence="2 3">RC20</strain>
    </source>
</reference>